<accession>A0A1I6U554</accession>
<gene>
    <name evidence="1" type="ORF">SAMN05444716_105290</name>
</gene>
<dbReference type="Proteomes" id="UP000198873">
    <property type="component" value="Unassembled WGS sequence"/>
</dbReference>
<keyword evidence="2" id="KW-1185">Reference proteome</keyword>
<dbReference type="EMBL" id="FPAB01000005">
    <property type="protein sequence ID" value="SFS96639.1"/>
    <property type="molecule type" value="Genomic_DNA"/>
</dbReference>
<reference evidence="2" key="1">
    <citation type="submission" date="2016-10" db="EMBL/GenBank/DDBJ databases">
        <authorList>
            <person name="Varghese N."/>
            <person name="Submissions S."/>
        </authorList>
    </citation>
    <scope>NUCLEOTIDE SEQUENCE [LARGE SCALE GENOMIC DNA]</scope>
    <source>
        <strain evidence="2">CGMCC 4.7047</strain>
    </source>
</reference>
<protein>
    <submittedName>
        <fullName evidence="1">Uncharacterized protein</fullName>
    </submittedName>
</protein>
<evidence type="ECO:0000313" key="2">
    <source>
        <dbReference type="Proteomes" id="UP000198873"/>
    </source>
</evidence>
<evidence type="ECO:0000313" key="1">
    <source>
        <dbReference type="EMBL" id="SFS96639.1"/>
    </source>
</evidence>
<dbReference type="STRING" id="1176198.SAMN05444716_105290"/>
<dbReference type="AlphaFoldDB" id="A0A1I6U554"/>
<dbReference type="RefSeq" id="WP_093843481.1">
    <property type="nucleotide sequence ID" value="NZ_FPAB01000005.1"/>
</dbReference>
<organism evidence="1 2">
    <name type="scientific">Streptomyces harbinensis</name>
    <dbReference type="NCBI Taxonomy" id="1176198"/>
    <lineage>
        <taxon>Bacteria</taxon>
        <taxon>Bacillati</taxon>
        <taxon>Actinomycetota</taxon>
        <taxon>Actinomycetes</taxon>
        <taxon>Kitasatosporales</taxon>
        <taxon>Streptomycetaceae</taxon>
        <taxon>Streptomyces</taxon>
    </lineage>
</organism>
<name>A0A1I6U554_9ACTN</name>
<proteinExistence type="predicted"/>
<sequence>MAMVGLFWITEDSVYLGAEPVGEGTGVRLTTEGVETLEDERDRSWGWGEVRGIEVRGVPVRSAARRVVSMTFGTLYAALTGDRELPSTFTACVETSGGTAEVCVFTAVTGGIYTPEEYELSRALLGRLTDGGVTVADMIAWRREWDSDETPQREEREALLRFWAEGPEPAVG</sequence>